<name>A0ABQ2CT27_9GAMM</name>
<dbReference type="EMBL" id="BMNN01000002">
    <property type="protein sequence ID" value="GGI99698.1"/>
    <property type="molecule type" value="Genomic_DNA"/>
</dbReference>
<evidence type="ECO:0000313" key="2">
    <source>
        <dbReference type="Proteomes" id="UP000633263"/>
    </source>
</evidence>
<keyword evidence="2" id="KW-1185">Reference proteome</keyword>
<organism evidence="1 2">
    <name type="scientific">Halopseudomonas pertucinogena</name>
    <dbReference type="NCBI Taxonomy" id="86175"/>
    <lineage>
        <taxon>Bacteria</taxon>
        <taxon>Pseudomonadati</taxon>
        <taxon>Pseudomonadota</taxon>
        <taxon>Gammaproteobacteria</taxon>
        <taxon>Pseudomonadales</taxon>
        <taxon>Pseudomonadaceae</taxon>
        <taxon>Halopseudomonas</taxon>
    </lineage>
</organism>
<reference evidence="2" key="1">
    <citation type="journal article" date="2019" name="Int. J. Syst. Evol. Microbiol.">
        <title>The Global Catalogue of Microorganisms (GCM) 10K type strain sequencing project: providing services to taxonomists for standard genome sequencing and annotation.</title>
        <authorList>
            <consortium name="The Broad Institute Genomics Platform"/>
            <consortium name="The Broad Institute Genome Sequencing Center for Infectious Disease"/>
            <person name="Wu L."/>
            <person name="Ma J."/>
        </authorList>
    </citation>
    <scope>NUCLEOTIDE SEQUENCE [LARGE SCALE GENOMIC DNA]</scope>
    <source>
        <strain evidence="2">JCM 11590</strain>
    </source>
</reference>
<comment type="caution">
    <text evidence="1">The sequence shown here is derived from an EMBL/GenBank/DDBJ whole genome shotgun (WGS) entry which is preliminary data.</text>
</comment>
<sequence>MFCSLIIHKFPRLWVKPGKGPKWELNRRTGMITLFEYRRKKVTEKRAPFHEFDAYINTTPDRQGLPLNVLSLEHRYSDIRIFFGDIQPPDRNVQQLCALWDFIQNYMDTSHPLPDAPLFEEHRQKDPTTAEHDRTTGRHPRYWIDMDDATFKLAQKNMRARVDRINTFTRANLMAKYVNYSV</sequence>
<evidence type="ECO:0000313" key="1">
    <source>
        <dbReference type="EMBL" id="GGI99698.1"/>
    </source>
</evidence>
<gene>
    <name evidence="1" type="ORF">GCM10009083_15590</name>
</gene>
<accession>A0ABQ2CT27</accession>
<dbReference type="Proteomes" id="UP000633263">
    <property type="component" value="Unassembled WGS sequence"/>
</dbReference>
<proteinExistence type="predicted"/>
<protein>
    <submittedName>
        <fullName evidence="1">Uncharacterized protein</fullName>
    </submittedName>
</protein>